<name>A0AAC9FTH0_9RALS</name>
<sequence>MFHEFAELLYHIFQASGIEVFLLEPEAEIIGANIGDMLQG</sequence>
<evidence type="ECO:0000313" key="1">
    <source>
        <dbReference type="EMBL" id="ANH74825.1"/>
    </source>
</evidence>
<dbReference type="AlphaFoldDB" id="A0AAC9FTH0"/>
<dbReference type="KEGG" id="rin:ACS15_2205"/>
<accession>A0AAC9FTH0</accession>
<dbReference type="RefSeq" id="WP_280806673.1">
    <property type="nucleotide sequence ID" value="NZ_CP012605.1"/>
</dbReference>
<organism evidence="1 2">
    <name type="scientific">Ralstonia insidiosa</name>
    <dbReference type="NCBI Taxonomy" id="190721"/>
    <lineage>
        <taxon>Bacteria</taxon>
        <taxon>Pseudomonadati</taxon>
        <taxon>Pseudomonadota</taxon>
        <taxon>Betaproteobacteria</taxon>
        <taxon>Burkholderiales</taxon>
        <taxon>Burkholderiaceae</taxon>
        <taxon>Ralstonia</taxon>
    </lineage>
</organism>
<dbReference type="Proteomes" id="UP000077927">
    <property type="component" value="Chromosome 1"/>
</dbReference>
<dbReference type="EMBL" id="CP012605">
    <property type="protein sequence ID" value="ANH74825.1"/>
    <property type="molecule type" value="Genomic_DNA"/>
</dbReference>
<reference evidence="1 2" key="1">
    <citation type="submission" date="2015-09" db="EMBL/GenBank/DDBJ databases">
        <authorList>
            <person name="Xu Y."/>
            <person name="Nagy A."/>
            <person name="Liu N.T."/>
            <person name="Nou X."/>
        </authorList>
    </citation>
    <scope>NUCLEOTIDE SEQUENCE [LARGE SCALE GENOMIC DNA]</scope>
    <source>
        <strain evidence="1 2">FC1138</strain>
    </source>
</reference>
<evidence type="ECO:0000313" key="2">
    <source>
        <dbReference type="Proteomes" id="UP000077927"/>
    </source>
</evidence>
<protein>
    <submittedName>
        <fullName evidence="1">Uncharacterized protein</fullName>
    </submittedName>
</protein>
<gene>
    <name evidence="1" type="ORF">ACS15_2205</name>
</gene>
<proteinExistence type="predicted"/>